<keyword evidence="4" id="KW-1185">Reference proteome</keyword>
<protein>
    <recommendedName>
        <fullName evidence="2">ER-bound oxygenase mpaB/mpaB'/Rubber oxygenase catalytic domain-containing protein</fullName>
    </recommendedName>
</protein>
<reference evidence="4" key="1">
    <citation type="journal article" date="2019" name="Int. J. Syst. Evol. Microbiol.">
        <title>The Global Catalogue of Microorganisms (GCM) 10K type strain sequencing project: providing services to taxonomists for standard genome sequencing and annotation.</title>
        <authorList>
            <consortium name="The Broad Institute Genomics Platform"/>
            <consortium name="The Broad Institute Genome Sequencing Center for Infectious Disease"/>
            <person name="Wu L."/>
            <person name="Ma J."/>
        </authorList>
    </citation>
    <scope>NUCLEOTIDE SEQUENCE [LARGE SCALE GENOMIC DNA]</scope>
    <source>
        <strain evidence="4">CGMCC 1.14966</strain>
    </source>
</reference>
<gene>
    <name evidence="3" type="ORF">GCM10011495_05110</name>
</gene>
<dbReference type="Pfam" id="PF09995">
    <property type="entry name" value="MPAB_Lcp_cat"/>
    <property type="match status" value="1"/>
</dbReference>
<organism evidence="3 4">
    <name type="scientific">Hymenobacter frigidus</name>
    <dbReference type="NCBI Taxonomy" id="1524095"/>
    <lineage>
        <taxon>Bacteria</taxon>
        <taxon>Pseudomonadati</taxon>
        <taxon>Bacteroidota</taxon>
        <taxon>Cytophagia</taxon>
        <taxon>Cytophagales</taxon>
        <taxon>Hymenobacteraceae</taxon>
        <taxon>Hymenobacter</taxon>
    </lineage>
</organism>
<evidence type="ECO:0000313" key="4">
    <source>
        <dbReference type="Proteomes" id="UP000637774"/>
    </source>
</evidence>
<feature type="region of interest" description="Disordered" evidence="1">
    <location>
        <begin position="252"/>
        <end position="281"/>
    </location>
</feature>
<dbReference type="InterPro" id="IPR018713">
    <property type="entry name" value="MPAB/Lcp_cat_dom"/>
</dbReference>
<proteinExistence type="predicted"/>
<dbReference type="RefSeq" id="WP_188560450.1">
    <property type="nucleotide sequence ID" value="NZ_BMGY01000003.1"/>
</dbReference>
<name>A0ABQ1ZXZ0_9BACT</name>
<accession>A0ABQ1ZXZ0</accession>
<comment type="caution">
    <text evidence="3">The sequence shown here is derived from an EMBL/GenBank/DDBJ whole genome shotgun (WGS) entry which is preliminary data.</text>
</comment>
<dbReference type="EMBL" id="BMGY01000003">
    <property type="protein sequence ID" value="GGH80217.1"/>
    <property type="molecule type" value="Genomic_DNA"/>
</dbReference>
<dbReference type="Proteomes" id="UP000637774">
    <property type="component" value="Unassembled WGS sequence"/>
</dbReference>
<feature type="domain" description="ER-bound oxygenase mpaB/mpaB'/Rubber oxygenase catalytic" evidence="2">
    <location>
        <begin position="38"/>
        <end position="214"/>
    </location>
</feature>
<evidence type="ECO:0000313" key="3">
    <source>
        <dbReference type="EMBL" id="GGH80217.1"/>
    </source>
</evidence>
<evidence type="ECO:0000259" key="2">
    <source>
        <dbReference type="Pfam" id="PF09995"/>
    </source>
</evidence>
<evidence type="ECO:0000256" key="1">
    <source>
        <dbReference type="SAM" id="MobiDB-lite"/>
    </source>
</evidence>
<sequence>MSNFVAPNSIVRRIWGTSDTVMFIFAGAAAEFALNKAVDWLYFTGRLPADPLGRLFSTVDYARRILFADRTGAERAIDAIAAIHRAVEAKRGQPIPDWAYRDVLFMLIAYSIKAFEVLERPLTTAECEEITAVFCRVGQRMGIPDLPPSYPAWLLAREQHLAQDLAVSPYTTDLYQQYRKHLGGPRYQLLRAIQGRVVPPAVRQQLQLPSGAFLRPALAFYGRTKQWPASQWLKNALLPTEYQTRIKALDAQPVEHSEPDAATARQLRCPMRQHAPKHSAG</sequence>